<dbReference type="Proteomes" id="UP000703038">
    <property type="component" value="Unassembled WGS sequence"/>
</dbReference>
<keyword evidence="1" id="KW-0472">Membrane</keyword>
<keyword evidence="1" id="KW-1133">Transmembrane helix</keyword>
<feature type="transmembrane region" description="Helical" evidence="1">
    <location>
        <begin position="142"/>
        <end position="164"/>
    </location>
</feature>
<feature type="transmembrane region" description="Helical" evidence="1">
    <location>
        <begin position="34"/>
        <end position="53"/>
    </location>
</feature>
<reference evidence="3 4" key="1">
    <citation type="submission" date="2021-01" db="EMBL/GenBank/DDBJ databases">
        <title>Genomics of switchgrass bacterial isolates.</title>
        <authorList>
            <person name="Shade A."/>
        </authorList>
    </citation>
    <scope>NUCLEOTIDE SEQUENCE [LARGE SCALE GENOMIC DNA]</scope>
    <source>
        <strain evidence="3 4">PvP111</strain>
    </source>
</reference>
<feature type="transmembrane region" description="Helical" evidence="1">
    <location>
        <begin position="65"/>
        <end position="86"/>
    </location>
</feature>
<dbReference type="SUPFAM" id="SSF55073">
    <property type="entry name" value="Nucleotide cyclase"/>
    <property type="match status" value="1"/>
</dbReference>
<dbReference type="PANTHER" id="PTHR45138:SF9">
    <property type="entry name" value="DIGUANYLATE CYCLASE DGCM-RELATED"/>
    <property type="match status" value="1"/>
</dbReference>
<gene>
    <name evidence="3" type="ORF">JOE42_003996</name>
</gene>
<dbReference type="Pfam" id="PF00990">
    <property type="entry name" value="GGDEF"/>
    <property type="match status" value="1"/>
</dbReference>
<feature type="domain" description="GGDEF" evidence="2">
    <location>
        <begin position="208"/>
        <end position="342"/>
    </location>
</feature>
<dbReference type="NCBIfam" id="TIGR00254">
    <property type="entry name" value="GGDEF"/>
    <property type="match status" value="1"/>
</dbReference>
<dbReference type="RefSeq" id="WP_204869897.1">
    <property type="nucleotide sequence ID" value="NZ_JAFBBK010000001.1"/>
</dbReference>
<evidence type="ECO:0000259" key="2">
    <source>
        <dbReference type="PROSITE" id="PS50887"/>
    </source>
</evidence>
<evidence type="ECO:0000313" key="3">
    <source>
        <dbReference type="EMBL" id="MBM7417263.1"/>
    </source>
</evidence>
<feature type="transmembrane region" description="Helical" evidence="1">
    <location>
        <begin position="117"/>
        <end position="136"/>
    </location>
</feature>
<organism evidence="3 4">
    <name type="scientific">Rhodococcoides corynebacterioides</name>
    <dbReference type="NCBI Taxonomy" id="53972"/>
    <lineage>
        <taxon>Bacteria</taxon>
        <taxon>Bacillati</taxon>
        <taxon>Actinomycetota</taxon>
        <taxon>Actinomycetes</taxon>
        <taxon>Mycobacteriales</taxon>
        <taxon>Nocardiaceae</taxon>
        <taxon>Rhodococcoides</taxon>
    </lineage>
</organism>
<sequence>MVRRRIAVLIPSFAVPGILTMFSAAGPAAGAPRVAAIVVLLSTVPVAAAVATARKSFTWWRRARIQRAVAVAFTVYADVGTSIFLLLCSSHALGLAGCALFAVISSYVAFFGGRATVVVHLVLTTVVIAWMTALVLREQPIGAMATIAAATSIWLAVNGTMSIVSTSSISLHRHLERQIDSARTDPLTGLLNLRGLEVQAKRQLRGRSQVGFLLVDLDHFKWVNDHHGHIAGDGVLALAAQRLRDHLGDRAVVARRGGEEFLVVLDAQSTELHALAESIRVALSDPADLIPVTVSIGVSCLDTTRMTAAPIASTINHGMHLADIAMYRAKAAGRNTVVVYAES</sequence>
<accession>A0ABS2KZ99</accession>
<evidence type="ECO:0000313" key="4">
    <source>
        <dbReference type="Proteomes" id="UP000703038"/>
    </source>
</evidence>
<dbReference type="InterPro" id="IPR043128">
    <property type="entry name" value="Rev_trsase/Diguanyl_cyclase"/>
</dbReference>
<dbReference type="InterPro" id="IPR000160">
    <property type="entry name" value="GGDEF_dom"/>
</dbReference>
<dbReference type="EMBL" id="JAFBBK010000001">
    <property type="protein sequence ID" value="MBM7417263.1"/>
    <property type="molecule type" value="Genomic_DNA"/>
</dbReference>
<dbReference type="PROSITE" id="PS50887">
    <property type="entry name" value="GGDEF"/>
    <property type="match status" value="1"/>
</dbReference>
<proteinExistence type="predicted"/>
<keyword evidence="4" id="KW-1185">Reference proteome</keyword>
<comment type="caution">
    <text evidence="3">The sequence shown here is derived from an EMBL/GenBank/DDBJ whole genome shotgun (WGS) entry which is preliminary data.</text>
</comment>
<dbReference type="Gene3D" id="3.30.70.270">
    <property type="match status" value="1"/>
</dbReference>
<dbReference type="InterPro" id="IPR050469">
    <property type="entry name" value="Diguanylate_Cyclase"/>
</dbReference>
<dbReference type="PANTHER" id="PTHR45138">
    <property type="entry name" value="REGULATORY COMPONENTS OF SENSORY TRANSDUCTION SYSTEM"/>
    <property type="match status" value="1"/>
</dbReference>
<keyword evidence="1" id="KW-0812">Transmembrane</keyword>
<name>A0ABS2KZ99_9NOCA</name>
<dbReference type="CDD" id="cd01949">
    <property type="entry name" value="GGDEF"/>
    <property type="match status" value="1"/>
</dbReference>
<protein>
    <submittedName>
        <fullName evidence="3">Diguanylate cyclase (GGDEF)-like protein</fullName>
    </submittedName>
</protein>
<evidence type="ECO:0000256" key="1">
    <source>
        <dbReference type="SAM" id="Phobius"/>
    </source>
</evidence>
<feature type="transmembrane region" description="Helical" evidence="1">
    <location>
        <begin position="92"/>
        <end position="110"/>
    </location>
</feature>
<dbReference type="InterPro" id="IPR029787">
    <property type="entry name" value="Nucleotide_cyclase"/>
</dbReference>
<dbReference type="SMART" id="SM00267">
    <property type="entry name" value="GGDEF"/>
    <property type="match status" value="1"/>
</dbReference>